<dbReference type="Pfam" id="PF08238">
    <property type="entry name" value="Sel1"/>
    <property type="match status" value="4"/>
</dbReference>
<dbReference type="InterPro" id="IPR050767">
    <property type="entry name" value="Sel1_AlgK"/>
</dbReference>
<gene>
    <name evidence="2" type="ORF">JIN82_01190</name>
</gene>
<evidence type="ECO:0000313" key="3">
    <source>
        <dbReference type="Proteomes" id="UP000624703"/>
    </source>
</evidence>
<proteinExistence type="predicted"/>
<dbReference type="AlphaFoldDB" id="A0A8J7MAX7"/>
<name>A0A8J7MAX7_9BACT</name>
<dbReference type="InterPro" id="IPR011990">
    <property type="entry name" value="TPR-like_helical_dom_sf"/>
</dbReference>
<comment type="caution">
    <text evidence="2">The sequence shown here is derived from an EMBL/GenBank/DDBJ whole genome shotgun (WGS) entry which is preliminary data.</text>
</comment>
<feature type="coiled-coil region" evidence="1">
    <location>
        <begin position="246"/>
        <end position="273"/>
    </location>
</feature>
<dbReference type="EMBL" id="JAENIM010000009">
    <property type="protein sequence ID" value="MBK1789762.1"/>
    <property type="molecule type" value="Genomic_DNA"/>
</dbReference>
<evidence type="ECO:0000256" key="1">
    <source>
        <dbReference type="SAM" id="Coils"/>
    </source>
</evidence>
<dbReference type="Gene3D" id="1.25.40.10">
    <property type="entry name" value="Tetratricopeptide repeat domain"/>
    <property type="match status" value="1"/>
</dbReference>
<dbReference type="PANTHER" id="PTHR11102">
    <property type="entry name" value="SEL-1-LIKE PROTEIN"/>
    <property type="match status" value="1"/>
</dbReference>
<dbReference type="SUPFAM" id="SSF81901">
    <property type="entry name" value="HCP-like"/>
    <property type="match status" value="1"/>
</dbReference>
<sequence>MPPINLTKNAARQLTKIMIIASANLAENVKSHNHYHTPIMLASKMTHLTSILFLAIAMNAHADLESGITAYNKGDYDTARKEFNAAADSKDPMGLHLLASLYYQGHGVEKDLGRAVVLFTEAAKKGYKHSQANLGLMYQKGDGVKKDIEKAISYYTAAGKQGDLQSALNLGQIYRTGNGVAPDQAKAAAYYKFAAERGYIPAVNEYGLLFAQGHGVELDYVEAFGWVSFAAKTGDPQATKNLNQLKEILGDKVGEAENRAKEIEAAIKKQDGAGQPTSRFESK</sequence>
<dbReference type="RefSeq" id="WP_200309805.1">
    <property type="nucleotide sequence ID" value="NZ_JAENIM010000009.1"/>
</dbReference>
<evidence type="ECO:0000313" key="2">
    <source>
        <dbReference type="EMBL" id="MBK1789762.1"/>
    </source>
</evidence>
<dbReference type="InterPro" id="IPR006597">
    <property type="entry name" value="Sel1-like"/>
</dbReference>
<reference evidence="2" key="1">
    <citation type="submission" date="2021-01" db="EMBL/GenBank/DDBJ databases">
        <title>Modified the classification status of verrucomicrobia.</title>
        <authorList>
            <person name="Feng X."/>
        </authorList>
    </citation>
    <scope>NUCLEOTIDE SEQUENCE</scope>
    <source>
        <strain evidence="2">_KCTC 22039</strain>
    </source>
</reference>
<keyword evidence="1" id="KW-0175">Coiled coil</keyword>
<organism evidence="2 3">
    <name type="scientific">Persicirhabdus sediminis</name>
    <dbReference type="NCBI Taxonomy" id="454144"/>
    <lineage>
        <taxon>Bacteria</taxon>
        <taxon>Pseudomonadati</taxon>
        <taxon>Verrucomicrobiota</taxon>
        <taxon>Verrucomicrobiia</taxon>
        <taxon>Verrucomicrobiales</taxon>
        <taxon>Verrucomicrobiaceae</taxon>
        <taxon>Persicirhabdus</taxon>
    </lineage>
</organism>
<dbReference type="Proteomes" id="UP000624703">
    <property type="component" value="Unassembled WGS sequence"/>
</dbReference>
<protein>
    <submittedName>
        <fullName evidence="2">Sel1 repeat family protein</fullName>
    </submittedName>
</protein>
<keyword evidence="3" id="KW-1185">Reference proteome</keyword>
<dbReference type="PANTHER" id="PTHR11102:SF160">
    <property type="entry name" value="ERAD-ASSOCIATED E3 UBIQUITIN-PROTEIN LIGASE COMPONENT HRD3"/>
    <property type="match status" value="1"/>
</dbReference>
<accession>A0A8J7MAX7</accession>
<dbReference type="SMART" id="SM00671">
    <property type="entry name" value="SEL1"/>
    <property type="match status" value="4"/>
</dbReference>